<dbReference type="PROSITE" id="PS50157">
    <property type="entry name" value="ZINC_FINGER_C2H2_2"/>
    <property type="match status" value="1"/>
</dbReference>
<accession>A0A6A4WU88</accession>
<evidence type="ECO:0000259" key="7">
    <source>
        <dbReference type="PROSITE" id="PS51156"/>
    </source>
</evidence>
<dbReference type="Gene3D" id="4.10.1240.50">
    <property type="match status" value="1"/>
</dbReference>
<dbReference type="PROSITE" id="PS51156">
    <property type="entry name" value="ELM2"/>
    <property type="match status" value="1"/>
</dbReference>
<dbReference type="InterPro" id="IPR000949">
    <property type="entry name" value="ELM2_dom"/>
</dbReference>
<dbReference type="Gene3D" id="1.10.10.60">
    <property type="entry name" value="Homeodomain-like"/>
    <property type="match status" value="1"/>
</dbReference>
<name>A0A6A4WU88_AMPAM</name>
<dbReference type="Proteomes" id="UP000440578">
    <property type="component" value="Unassembled WGS sequence"/>
</dbReference>
<protein>
    <submittedName>
        <fullName evidence="8">Zinc finger protein 541</fullName>
    </submittedName>
</protein>
<feature type="domain" description="ELM2" evidence="7">
    <location>
        <begin position="25"/>
        <end position="115"/>
    </location>
</feature>
<evidence type="ECO:0000256" key="3">
    <source>
        <dbReference type="ARBA" id="ARBA00023242"/>
    </source>
</evidence>
<dbReference type="PANTHER" id="PTHR16089:SF40">
    <property type="entry name" value="SUPPRESSOR OF ACTIVATED EGL-4 PROTEIN 1"/>
    <property type="match status" value="1"/>
</dbReference>
<feature type="domain" description="C2H2-type" evidence="6">
    <location>
        <begin position="232"/>
        <end position="259"/>
    </location>
</feature>
<sequence>MDDSLSEQQQMDFYMELPPETDVIAHINVGPKYQATVPEYVGDTRPVGLDVHRAELLWHPRTLEKIPQRELDMYLEFACCASSPAGGRNKEYALHLLHMTGGNIKDAMYRLMQPTPHLPSDHPLLALSGSEAGRWTQREIQTFQQALAKYDKDFMRVSKEYEGFCPDVKAMAYPCGDYSDGCSTPGYAPRGVLPAHARLQSRVKTRSPTPDKRNSASAASPASSQGDGTEEFPCKLCGKVFYKVKSRNAHMKSHRPPDAESKRKGAPQRHTPPSPQSQRPPPGRAKLTGAHHLGELPCLEPAMLSLPNQGYVIPNM</sequence>
<dbReference type="Pfam" id="PF01448">
    <property type="entry name" value="ELM2"/>
    <property type="match status" value="1"/>
</dbReference>
<dbReference type="PROSITE" id="PS00028">
    <property type="entry name" value="ZINC_FINGER_C2H2_1"/>
    <property type="match status" value="1"/>
</dbReference>
<evidence type="ECO:0000256" key="1">
    <source>
        <dbReference type="ARBA" id="ARBA00023015"/>
    </source>
</evidence>
<feature type="compositionally biased region" description="Low complexity" evidence="5">
    <location>
        <begin position="215"/>
        <end position="224"/>
    </location>
</feature>
<proteinExistence type="predicted"/>
<dbReference type="GO" id="GO:0008270">
    <property type="term" value="F:zinc ion binding"/>
    <property type="evidence" value="ECO:0007669"/>
    <property type="project" value="UniProtKB-KW"/>
</dbReference>
<keyword evidence="4" id="KW-0862">Zinc</keyword>
<feature type="compositionally biased region" description="Pro residues" evidence="5">
    <location>
        <begin position="270"/>
        <end position="283"/>
    </location>
</feature>
<keyword evidence="1" id="KW-0805">Transcription regulation</keyword>
<reference evidence="8 9" key="1">
    <citation type="submission" date="2019-07" db="EMBL/GenBank/DDBJ databases">
        <title>Draft genome assembly of a fouling barnacle, Amphibalanus amphitrite (Darwin, 1854): The first reference genome for Thecostraca.</title>
        <authorList>
            <person name="Kim W."/>
        </authorList>
    </citation>
    <scope>NUCLEOTIDE SEQUENCE [LARGE SCALE GENOMIC DNA]</scope>
    <source>
        <strain evidence="8">SNU_AA5</strain>
        <tissue evidence="8">Soma without cirri and trophi</tissue>
    </source>
</reference>
<evidence type="ECO:0000259" key="6">
    <source>
        <dbReference type="PROSITE" id="PS50157"/>
    </source>
</evidence>
<keyword evidence="2" id="KW-0804">Transcription</keyword>
<dbReference type="GO" id="GO:0005667">
    <property type="term" value="C:transcription regulator complex"/>
    <property type="evidence" value="ECO:0007669"/>
    <property type="project" value="TreeGrafter"/>
</dbReference>
<dbReference type="AlphaFoldDB" id="A0A6A4WU88"/>
<dbReference type="PANTHER" id="PTHR16089">
    <property type="entry name" value="REST COREPRESSOR COREST PROTEIN-RELATED"/>
    <property type="match status" value="1"/>
</dbReference>
<keyword evidence="4" id="KW-0479">Metal-binding</keyword>
<dbReference type="InterPro" id="IPR051066">
    <property type="entry name" value="Trans_reg/Corepressor"/>
</dbReference>
<evidence type="ECO:0000313" key="8">
    <source>
        <dbReference type="EMBL" id="KAF0311096.1"/>
    </source>
</evidence>
<feature type="region of interest" description="Disordered" evidence="5">
    <location>
        <begin position="194"/>
        <end position="230"/>
    </location>
</feature>
<evidence type="ECO:0000256" key="5">
    <source>
        <dbReference type="SAM" id="MobiDB-lite"/>
    </source>
</evidence>
<keyword evidence="4" id="KW-0863">Zinc-finger</keyword>
<evidence type="ECO:0000313" key="9">
    <source>
        <dbReference type="Proteomes" id="UP000440578"/>
    </source>
</evidence>
<gene>
    <name evidence="8" type="primary">ZNF541</name>
    <name evidence="8" type="ORF">FJT64_018056</name>
</gene>
<keyword evidence="3" id="KW-0539">Nucleus</keyword>
<dbReference type="GO" id="GO:0000118">
    <property type="term" value="C:histone deacetylase complex"/>
    <property type="evidence" value="ECO:0007669"/>
    <property type="project" value="TreeGrafter"/>
</dbReference>
<evidence type="ECO:0000256" key="2">
    <source>
        <dbReference type="ARBA" id="ARBA00023163"/>
    </source>
</evidence>
<keyword evidence="9" id="KW-1185">Reference proteome</keyword>
<dbReference type="GO" id="GO:0003714">
    <property type="term" value="F:transcription corepressor activity"/>
    <property type="evidence" value="ECO:0007669"/>
    <property type="project" value="TreeGrafter"/>
</dbReference>
<feature type="region of interest" description="Disordered" evidence="5">
    <location>
        <begin position="247"/>
        <end position="289"/>
    </location>
</feature>
<dbReference type="GO" id="GO:0006357">
    <property type="term" value="P:regulation of transcription by RNA polymerase II"/>
    <property type="evidence" value="ECO:0007669"/>
    <property type="project" value="TreeGrafter"/>
</dbReference>
<comment type="caution">
    <text evidence="8">The sequence shown here is derived from an EMBL/GenBank/DDBJ whole genome shotgun (WGS) entry which is preliminary data.</text>
</comment>
<dbReference type="SMART" id="SM01189">
    <property type="entry name" value="ELM2"/>
    <property type="match status" value="1"/>
</dbReference>
<evidence type="ECO:0000256" key="4">
    <source>
        <dbReference type="PROSITE-ProRule" id="PRU00042"/>
    </source>
</evidence>
<dbReference type="OrthoDB" id="6382523at2759"/>
<dbReference type="EMBL" id="VIIS01000265">
    <property type="protein sequence ID" value="KAF0311096.1"/>
    <property type="molecule type" value="Genomic_DNA"/>
</dbReference>
<organism evidence="8 9">
    <name type="scientific">Amphibalanus amphitrite</name>
    <name type="common">Striped barnacle</name>
    <name type="synonym">Balanus amphitrite</name>
    <dbReference type="NCBI Taxonomy" id="1232801"/>
    <lineage>
        <taxon>Eukaryota</taxon>
        <taxon>Metazoa</taxon>
        <taxon>Ecdysozoa</taxon>
        <taxon>Arthropoda</taxon>
        <taxon>Crustacea</taxon>
        <taxon>Multicrustacea</taxon>
        <taxon>Cirripedia</taxon>
        <taxon>Thoracica</taxon>
        <taxon>Thoracicalcarea</taxon>
        <taxon>Balanomorpha</taxon>
        <taxon>Balanoidea</taxon>
        <taxon>Balanidae</taxon>
        <taxon>Amphibalaninae</taxon>
        <taxon>Amphibalanus</taxon>
    </lineage>
</organism>
<dbReference type="InterPro" id="IPR013087">
    <property type="entry name" value="Znf_C2H2_type"/>
</dbReference>